<keyword evidence="5" id="KW-0645">Protease</keyword>
<keyword evidence="12 13" id="KW-0472">Membrane</keyword>
<keyword evidence="4" id="KW-1003">Cell membrane</keyword>
<evidence type="ECO:0000259" key="14">
    <source>
        <dbReference type="Pfam" id="PF02163"/>
    </source>
</evidence>
<dbReference type="GO" id="GO:0008237">
    <property type="term" value="F:metallopeptidase activity"/>
    <property type="evidence" value="ECO:0007669"/>
    <property type="project" value="UniProtKB-KW"/>
</dbReference>
<evidence type="ECO:0000256" key="12">
    <source>
        <dbReference type="ARBA" id="ARBA00023136"/>
    </source>
</evidence>
<comment type="cofactor">
    <cofactor evidence="1">
        <name>Zn(2+)</name>
        <dbReference type="ChEBI" id="CHEBI:29105"/>
    </cofactor>
</comment>
<evidence type="ECO:0000256" key="9">
    <source>
        <dbReference type="ARBA" id="ARBA00022833"/>
    </source>
</evidence>
<dbReference type="InterPro" id="IPR008915">
    <property type="entry name" value="Peptidase_M50"/>
</dbReference>
<feature type="transmembrane region" description="Helical" evidence="13">
    <location>
        <begin position="94"/>
        <end position="118"/>
    </location>
</feature>
<feature type="transmembrane region" description="Helical" evidence="13">
    <location>
        <begin position="15"/>
        <end position="34"/>
    </location>
</feature>
<accession>A0A1E3RNN2</accession>
<gene>
    <name evidence="15" type="ORF">BHQ18_05305</name>
</gene>
<keyword evidence="7" id="KW-0479">Metal-binding</keyword>
<dbReference type="STRING" id="1776.BHQ18_05305"/>
<evidence type="ECO:0000256" key="13">
    <source>
        <dbReference type="SAM" id="Phobius"/>
    </source>
</evidence>
<comment type="subcellular location">
    <subcellularLocation>
        <location evidence="2">Cell membrane</location>
        <topology evidence="2">Multi-pass membrane protein</topology>
    </subcellularLocation>
</comment>
<evidence type="ECO:0000256" key="11">
    <source>
        <dbReference type="ARBA" id="ARBA00023049"/>
    </source>
</evidence>
<dbReference type="OrthoDB" id="9800627at2"/>
<keyword evidence="16" id="KW-1185">Reference proteome</keyword>
<dbReference type="GO" id="GO:0006508">
    <property type="term" value="P:proteolysis"/>
    <property type="evidence" value="ECO:0007669"/>
    <property type="project" value="UniProtKB-KW"/>
</dbReference>
<evidence type="ECO:0000256" key="5">
    <source>
        <dbReference type="ARBA" id="ARBA00022670"/>
    </source>
</evidence>
<feature type="transmembrane region" description="Helical" evidence="13">
    <location>
        <begin position="41"/>
        <end position="64"/>
    </location>
</feature>
<dbReference type="CDD" id="cd06158">
    <property type="entry name" value="S2P-M50_like_1"/>
    <property type="match status" value="1"/>
</dbReference>
<dbReference type="EMBL" id="MIHA01000003">
    <property type="protein sequence ID" value="ODQ91506.1"/>
    <property type="molecule type" value="Genomic_DNA"/>
</dbReference>
<evidence type="ECO:0000313" key="15">
    <source>
        <dbReference type="EMBL" id="ODQ91506.1"/>
    </source>
</evidence>
<evidence type="ECO:0000256" key="8">
    <source>
        <dbReference type="ARBA" id="ARBA00022801"/>
    </source>
</evidence>
<dbReference type="InterPro" id="IPR044537">
    <property type="entry name" value="Rip2-like"/>
</dbReference>
<evidence type="ECO:0000256" key="4">
    <source>
        <dbReference type="ARBA" id="ARBA00022475"/>
    </source>
</evidence>
<name>A0A1E3RNN2_MYCFV</name>
<keyword evidence="10 13" id="KW-1133">Transmembrane helix</keyword>
<feature type="domain" description="Peptidase M50" evidence="14">
    <location>
        <begin position="51"/>
        <end position="152"/>
    </location>
</feature>
<dbReference type="InterPro" id="IPR052348">
    <property type="entry name" value="Metallopeptidase_M50B"/>
</dbReference>
<comment type="similarity">
    <text evidence="3">Belongs to the peptidase M50B family.</text>
</comment>
<organism evidence="15 16">
    <name type="scientific">Mycolicibacterium flavescens</name>
    <name type="common">Mycobacterium flavescens</name>
    <dbReference type="NCBI Taxonomy" id="1776"/>
    <lineage>
        <taxon>Bacteria</taxon>
        <taxon>Bacillati</taxon>
        <taxon>Actinomycetota</taxon>
        <taxon>Actinomycetes</taxon>
        <taxon>Mycobacteriales</taxon>
        <taxon>Mycobacteriaceae</taxon>
        <taxon>Mycolicibacterium</taxon>
    </lineage>
</organism>
<keyword evidence="6 13" id="KW-0812">Transmembrane</keyword>
<reference evidence="16" key="1">
    <citation type="submission" date="2016-09" db="EMBL/GenBank/DDBJ databases">
        <authorList>
            <person name="Greninger A.L."/>
            <person name="Jerome K.R."/>
            <person name="Mcnair B."/>
            <person name="Wallis C."/>
            <person name="Fang F."/>
        </authorList>
    </citation>
    <scope>NUCLEOTIDE SEQUENCE [LARGE SCALE GENOMIC DNA]</scope>
    <source>
        <strain evidence="16">M6</strain>
    </source>
</reference>
<dbReference type="RefSeq" id="WP_069412529.1">
    <property type="nucleotide sequence ID" value="NZ_JACKUL010000008.1"/>
</dbReference>
<dbReference type="Pfam" id="PF02163">
    <property type="entry name" value="Peptidase_M50"/>
    <property type="match status" value="1"/>
</dbReference>
<evidence type="ECO:0000256" key="2">
    <source>
        <dbReference type="ARBA" id="ARBA00004651"/>
    </source>
</evidence>
<feature type="transmembrane region" description="Helical" evidence="13">
    <location>
        <begin position="130"/>
        <end position="154"/>
    </location>
</feature>
<evidence type="ECO:0000256" key="6">
    <source>
        <dbReference type="ARBA" id="ARBA00022692"/>
    </source>
</evidence>
<dbReference type="PANTHER" id="PTHR35864:SF1">
    <property type="entry name" value="ZINC METALLOPROTEASE YWHC-RELATED"/>
    <property type="match status" value="1"/>
</dbReference>
<dbReference type="GO" id="GO:0046872">
    <property type="term" value="F:metal ion binding"/>
    <property type="evidence" value="ECO:0007669"/>
    <property type="project" value="UniProtKB-KW"/>
</dbReference>
<protein>
    <recommendedName>
        <fullName evidence="14">Peptidase M50 domain-containing protein</fullName>
    </recommendedName>
</protein>
<keyword evidence="11" id="KW-0482">Metalloprotease</keyword>
<evidence type="ECO:0000256" key="7">
    <source>
        <dbReference type="ARBA" id="ARBA00022723"/>
    </source>
</evidence>
<evidence type="ECO:0000313" key="16">
    <source>
        <dbReference type="Proteomes" id="UP000094053"/>
    </source>
</evidence>
<evidence type="ECO:0000256" key="1">
    <source>
        <dbReference type="ARBA" id="ARBA00001947"/>
    </source>
</evidence>
<evidence type="ECO:0000256" key="10">
    <source>
        <dbReference type="ARBA" id="ARBA00022989"/>
    </source>
</evidence>
<evidence type="ECO:0000256" key="3">
    <source>
        <dbReference type="ARBA" id="ARBA00007931"/>
    </source>
</evidence>
<keyword evidence="8" id="KW-0378">Hydrolase</keyword>
<feature type="transmembrane region" description="Helical" evidence="13">
    <location>
        <begin position="210"/>
        <end position="229"/>
    </location>
</feature>
<comment type="caution">
    <text evidence="15">The sequence shown here is derived from an EMBL/GenBank/DDBJ whole genome shotgun (WGS) entry which is preliminary data.</text>
</comment>
<keyword evidence="9" id="KW-0862">Zinc</keyword>
<feature type="transmembrane region" description="Helical" evidence="13">
    <location>
        <begin position="160"/>
        <end position="181"/>
    </location>
</feature>
<sequence>MSVRPLHRPVRPSPVFLAIVAATVAGGVLAWFCATDARRPLAYVAVFTFVIAGWLVSLCIHEFAHAFTAWRFGDRDVEVRGYLTLNPLKYSNPLLSIGLPVLVIAIGGIGLPGGAVYVRTAWMTPRQRTLVSLAGPATNLVFAVALLVLTAALFDPAHGVFWSGMAFLGFLQVTAFVLNMLPVPGLDGYGALEPHLSPQTQRAVAPAKQWGLLILLLLLFTPTLNQWFWQTVLWVFDFSGVPRPLVWSGSALTRFWSAWF</sequence>
<dbReference type="GO" id="GO:0005886">
    <property type="term" value="C:plasma membrane"/>
    <property type="evidence" value="ECO:0007669"/>
    <property type="project" value="UniProtKB-SubCell"/>
</dbReference>
<dbReference type="Proteomes" id="UP000094053">
    <property type="component" value="Unassembled WGS sequence"/>
</dbReference>
<dbReference type="AlphaFoldDB" id="A0A1E3RNN2"/>
<proteinExistence type="inferred from homology"/>
<dbReference type="PANTHER" id="PTHR35864">
    <property type="entry name" value="ZINC METALLOPROTEASE MJ0611-RELATED"/>
    <property type="match status" value="1"/>
</dbReference>